<sequence>MNGSSSPKPVRRFHQRALIWDLEETRALLDLLKDERIFKAIESVRTREIYHEIAERLKQSGFNRDWNQIRGRVKNLKFSYKQARALHEEQGQSTLACRFYDDLHYLFGHKYKRQRSKKRSLSQHQQQQQQHIQTSLNIENENEEIVLNINNNEPDDISDDDDKAREFCFLFFCFS</sequence>
<feature type="domain" description="Myb/SANT-like DNA-binding" evidence="1">
    <location>
        <begin position="20"/>
        <end position="104"/>
    </location>
</feature>
<accession>A0A818Q898</accession>
<organism evidence="3 4">
    <name type="scientific">Adineta steineri</name>
    <dbReference type="NCBI Taxonomy" id="433720"/>
    <lineage>
        <taxon>Eukaryota</taxon>
        <taxon>Metazoa</taxon>
        <taxon>Spiralia</taxon>
        <taxon>Gnathifera</taxon>
        <taxon>Rotifera</taxon>
        <taxon>Eurotatoria</taxon>
        <taxon>Bdelloidea</taxon>
        <taxon>Adinetida</taxon>
        <taxon>Adinetidae</taxon>
        <taxon>Adineta</taxon>
    </lineage>
</organism>
<dbReference type="PANTHER" id="PTHR47595:SF1">
    <property type="entry name" value="MYB_SANT-LIKE DNA-BINDING DOMAIN-CONTAINING PROTEIN"/>
    <property type="match status" value="1"/>
</dbReference>
<dbReference type="PANTHER" id="PTHR47595">
    <property type="entry name" value="HEAT SHOCK 70 KDA PROTEIN 14"/>
    <property type="match status" value="1"/>
</dbReference>
<dbReference type="Proteomes" id="UP000663844">
    <property type="component" value="Unassembled WGS sequence"/>
</dbReference>
<reference evidence="3" key="1">
    <citation type="submission" date="2021-02" db="EMBL/GenBank/DDBJ databases">
        <authorList>
            <person name="Nowell W R."/>
        </authorList>
    </citation>
    <scope>NUCLEOTIDE SEQUENCE</scope>
</reference>
<dbReference type="Pfam" id="PF13837">
    <property type="entry name" value="Myb_DNA-bind_4"/>
    <property type="match status" value="1"/>
</dbReference>
<dbReference type="Gene3D" id="1.10.10.60">
    <property type="entry name" value="Homeodomain-like"/>
    <property type="match status" value="1"/>
</dbReference>
<comment type="caution">
    <text evidence="3">The sequence shown here is derived from an EMBL/GenBank/DDBJ whole genome shotgun (WGS) entry which is preliminary data.</text>
</comment>
<dbReference type="EMBL" id="CAJOAZ010000393">
    <property type="protein sequence ID" value="CAF3636721.1"/>
    <property type="molecule type" value="Genomic_DNA"/>
</dbReference>
<proteinExistence type="predicted"/>
<dbReference type="Proteomes" id="UP000663845">
    <property type="component" value="Unassembled WGS sequence"/>
</dbReference>
<evidence type="ECO:0000313" key="2">
    <source>
        <dbReference type="EMBL" id="CAF1219106.1"/>
    </source>
</evidence>
<evidence type="ECO:0000313" key="4">
    <source>
        <dbReference type="Proteomes" id="UP000663844"/>
    </source>
</evidence>
<name>A0A818Q898_9BILA</name>
<protein>
    <recommendedName>
        <fullName evidence="1">Myb/SANT-like DNA-binding domain-containing protein</fullName>
    </recommendedName>
</protein>
<dbReference type="EMBL" id="CAJNOG010000396">
    <property type="protein sequence ID" value="CAF1219106.1"/>
    <property type="molecule type" value="Genomic_DNA"/>
</dbReference>
<dbReference type="AlphaFoldDB" id="A0A818Q898"/>
<evidence type="ECO:0000259" key="1">
    <source>
        <dbReference type="Pfam" id="PF13837"/>
    </source>
</evidence>
<evidence type="ECO:0000313" key="3">
    <source>
        <dbReference type="EMBL" id="CAF3636721.1"/>
    </source>
</evidence>
<gene>
    <name evidence="2" type="ORF">JYZ213_LOCUS27900</name>
    <name evidence="3" type="ORF">OXD698_LOCUS8240</name>
</gene>
<dbReference type="InterPro" id="IPR044822">
    <property type="entry name" value="Myb_DNA-bind_4"/>
</dbReference>